<sequence length="130" mass="14732">MLELVIVSLVFVATLYNVVHRHLSLKTGELTEGRITYLEGRSAEPGSRPLITFSYTAQGQRFHKTYYETATGAFSGEAQRLACTYQVGDKVPVWYSTKDPSLCCLGGPPRRWWQPFKAWITRVARRSKAC</sequence>
<keyword evidence="3" id="KW-1185">Reference proteome</keyword>
<comment type="caution">
    <text evidence="2">The sequence shown here is derived from an EMBL/GenBank/DDBJ whole genome shotgun (WGS) entry which is preliminary data.</text>
</comment>
<dbReference type="Proteomes" id="UP000189310">
    <property type="component" value="Unassembled WGS sequence"/>
</dbReference>
<dbReference type="RefSeq" id="WP_077170982.1">
    <property type="nucleotide sequence ID" value="NZ_MTLN01000001.1"/>
</dbReference>
<feature type="domain" description="DUF3592" evidence="1">
    <location>
        <begin position="31"/>
        <end position="107"/>
    </location>
</feature>
<name>A0ABX3IY72_9PSED</name>
<gene>
    <name evidence="2" type="ORF">BVL52_00615</name>
</gene>
<evidence type="ECO:0000313" key="2">
    <source>
        <dbReference type="EMBL" id="ONN73344.1"/>
    </source>
</evidence>
<accession>A0ABX3IY72</accession>
<dbReference type="Pfam" id="PF12158">
    <property type="entry name" value="DUF3592"/>
    <property type="match status" value="1"/>
</dbReference>
<proteinExistence type="predicted"/>
<protein>
    <recommendedName>
        <fullName evidence="1">DUF3592 domain-containing protein</fullName>
    </recommendedName>
</protein>
<dbReference type="EMBL" id="MTLN01000001">
    <property type="protein sequence ID" value="ONN73344.1"/>
    <property type="molecule type" value="Genomic_DNA"/>
</dbReference>
<dbReference type="InterPro" id="IPR021994">
    <property type="entry name" value="DUF3592"/>
</dbReference>
<reference evidence="2 3" key="1">
    <citation type="submission" date="2017-01" db="EMBL/GenBank/DDBJ databases">
        <title>Pseudomonas psychrotolerans genome sequencing and assembly.</title>
        <authorList>
            <person name="Vyas B."/>
            <person name="Mayilraj S."/>
        </authorList>
    </citation>
    <scope>NUCLEOTIDE SEQUENCE [LARGE SCALE GENOMIC DNA]</scope>
    <source>
        <strain evidence="2 3">SDS18</strain>
    </source>
</reference>
<evidence type="ECO:0000313" key="3">
    <source>
        <dbReference type="Proteomes" id="UP000189310"/>
    </source>
</evidence>
<evidence type="ECO:0000259" key="1">
    <source>
        <dbReference type="Pfam" id="PF12158"/>
    </source>
</evidence>
<organism evidence="2 3">
    <name type="scientific">Pseudomonas oryzihabitans</name>
    <dbReference type="NCBI Taxonomy" id="47885"/>
    <lineage>
        <taxon>Bacteria</taxon>
        <taxon>Pseudomonadati</taxon>
        <taxon>Pseudomonadota</taxon>
        <taxon>Gammaproteobacteria</taxon>
        <taxon>Pseudomonadales</taxon>
        <taxon>Pseudomonadaceae</taxon>
        <taxon>Pseudomonas</taxon>
    </lineage>
</organism>